<dbReference type="EMBL" id="MN740593">
    <property type="protein sequence ID" value="QHS77949.1"/>
    <property type="molecule type" value="Genomic_DNA"/>
</dbReference>
<name>A0A6C0ADY7_9ZZZZ</name>
<proteinExistence type="predicted"/>
<reference evidence="1" key="1">
    <citation type="journal article" date="2020" name="Nature">
        <title>Giant virus diversity and host interactions through global metagenomics.</title>
        <authorList>
            <person name="Schulz F."/>
            <person name="Roux S."/>
            <person name="Paez-Espino D."/>
            <person name="Jungbluth S."/>
            <person name="Walsh D.A."/>
            <person name="Denef V.J."/>
            <person name="McMahon K.D."/>
            <person name="Konstantinidis K.T."/>
            <person name="Eloe-Fadrosh E.A."/>
            <person name="Kyrpides N.C."/>
            <person name="Woyke T."/>
        </authorList>
    </citation>
    <scope>NUCLEOTIDE SEQUENCE</scope>
    <source>
        <strain evidence="1">GVMAG-S-1021933-23</strain>
    </source>
</reference>
<accession>A0A6C0ADY7</accession>
<evidence type="ECO:0000313" key="1">
    <source>
        <dbReference type="EMBL" id="QHS77949.1"/>
    </source>
</evidence>
<sequence length="66" mass="7939">MEYRLSNEFNEREKGRKLKYISRRFTSPSQIKMSNFLKSHIKIHITFLSWIDILSGTESYHFGKVN</sequence>
<organism evidence="1">
    <name type="scientific">viral metagenome</name>
    <dbReference type="NCBI Taxonomy" id="1070528"/>
    <lineage>
        <taxon>unclassified sequences</taxon>
        <taxon>metagenomes</taxon>
        <taxon>organismal metagenomes</taxon>
    </lineage>
</organism>
<dbReference type="AlphaFoldDB" id="A0A6C0ADY7"/>
<protein>
    <submittedName>
        <fullName evidence="1">Uncharacterized protein</fullName>
    </submittedName>
</protein>